<feature type="compositionally biased region" description="Basic residues" evidence="6">
    <location>
        <begin position="1246"/>
        <end position="1255"/>
    </location>
</feature>
<dbReference type="PROSITE" id="PS50994">
    <property type="entry name" value="INTEGRASE"/>
    <property type="match status" value="1"/>
</dbReference>
<dbReference type="Pfam" id="PF00665">
    <property type="entry name" value="rve"/>
    <property type="match status" value="1"/>
</dbReference>
<keyword evidence="3" id="KW-0064">Aspartyl protease</keyword>
<protein>
    <submittedName>
        <fullName evidence="8">Ribonuclease H-like domain-containing protein</fullName>
    </submittedName>
</protein>
<dbReference type="Pfam" id="PF13976">
    <property type="entry name" value="gag_pre-integrs"/>
    <property type="match status" value="2"/>
</dbReference>
<dbReference type="SUPFAM" id="SSF53098">
    <property type="entry name" value="Ribonuclease H-like"/>
    <property type="match status" value="1"/>
</dbReference>
<dbReference type="InterPro" id="IPR043502">
    <property type="entry name" value="DNA/RNA_pol_sf"/>
</dbReference>
<evidence type="ECO:0000259" key="7">
    <source>
        <dbReference type="PROSITE" id="PS50994"/>
    </source>
</evidence>
<feature type="region of interest" description="Disordered" evidence="6">
    <location>
        <begin position="2555"/>
        <end position="2580"/>
    </location>
</feature>
<reference evidence="8" key="1">
    <citation type="journal article" date="2022" name="Int. J. Mol. Sci.">
        <title>Draft Genome of Tanacetum Coccineum: Genomic Comparison of Closely Related Tanacetum-Family Plants.</title>
        <authorList>
            <person name="Yamashiro T."/>
            <person name="Shiraishi A."/>
            <person name="Nakayama K."/>
            <person name="Satake H."/>
        </authorList>
    </citation>
    <scope>NUCLEOTIDE SEQUENCE</scope>
</reference>
<feature type="compositionally biased region" description="Polar residues" evidence="6">
    <location>
        <begin position="1956"/>
        <end position="1969"/>
    </location>
</feature>
<feature type="coiled-coil region" evidence="5">
    <location>
        <begin position="1781"/>
        <end position="1829"/>
    </location>
</feature>
<dbReference type="InterPro" id="IPR036875">
    <property type="entry name" value="Znf_CCHC_sf"/>
</dbReference>
<feature type="region of interest" description="Disordered" evidence="6">
    <location>
        <begin position="176"/>
        <end position="281"/>
    </location>
</feature>
<feature type="domain" description="Integrase catalytic" evidence="7">
    <location>
        <begin position="2293"/>
        <end position="2459"/>
    </location>
</feature>
<evidence type="ECO:0000256" key="2">
    <source>
        <dbReference type="ARBA" id="ARBA00022723"/>
    </source>
</evidence>
<feature type="compositionally biased region" description="Polar residues" evidence="6">
    <location>
        <begin position="176"/>
        <end position="186"/>
    </location>
</feature>
<sequence>MVVWVGWQRGEGVAEAVEARAGGDRIDREWIYLFINFGFAGVWPENFSGDGGLVAGGGGSSPEKDEGERVFILVTTQRGEKINEKWLTSSKKVSQCFSEQIPNQKKKVLGGELFTESSSKMNENKNLFVSASMGYDQKMVPKNKDCVERLNPNKKLQNFNTRRILVPESQAVNKSLESTKILNTPESSKDSETESLTPLPPLKNLQGASPSSEVMPLTFQPYSPKERPGLDEKVNSNQKTQESNSKIQKTESSKSVDSSRMSQDSKPKVQNTGSSKSLRPKPIQKPQFKCELCHYTNHLTDDCYRILYCMICKREDHRTSDHEMYIASLKRSENYKAQPYQYASSSKQILKAKAKPFPPCTHCGFNDHRPDDCRNYLECGIYGSYDHSTSGHNRVIQIRGGVLAESSQSNESSIGVKCNTYGSTVHSTTDHNEFDHFQRGEKIQAAKAREPTKNGCSRSMIGVKSYLHKYVEQPGPKVVFGDNSSCITEGYGSINYEGVAFTKVAFVNGLKYNLISISQLYDAKYIVQFNDKQGTIFNANKEIILIAPRRNDVYFLDMSSPSPNGAYFFAKASKSVNWLWHKRLSQLNFKNINKLAKQNKVLGLPSLVYSKDKPFTACEKGKHHRASFKTKENFSIRNCLHLLHMDLFRPVSPMSINHEKYTLVIVDEYSRERIPDISYFHVFGCPVFIYNHKDHLGKFDAKADDGYFLGYSFVSKAFRVFNTRRQQVEETYHVTFDEISKVIAPNEPNIPHTEDTEGPPNLINTKGTHEQNVQNDQMITQPTDVPSGNDTKVSGCITKSLVLDVTQSHISNQASTSSHPIPQDRWSRDQHIKLVNIIGDPSEGMLTRSMAAKLTAASASECLFTDFLFKIEPKKVSEAMKHPGWVDAMQEELNLFYRNKVWTLVTLPYGKTAIGSKWVFINKKDEHGITTKNKARLVAQGYSQEEGIDYNETFAPVARMKSIRIFFSFATNMNFKVYQMDVKSAFLNGKLKEEVYVKQPPGFESSEFTDYVCKLDKSLYGLKQAPRAWYKTLTTFLIQNNFTRGRIDNILFIYKSKGDVLIVQMYVYDIIFGSTSYKLYKQFEKLTTKKFEMSIIGELTYFLRPQIKQDDKGILICQEQYTRNLLKKYEISDSSSVKTPMVPPNNLGPDLARKQVNETSYKGMIGSIMYLTATRPDIQLSIVLCTRYQSNPKESHLTAVKRIRRFSKDSVSPLPLATKPKKGKSQTVTPTLPKSQGPEVPGALSKKSKRPKSKRPPTETKRDIQLASTGFPSTLNEGTHKLKPLPKSTATHPKDSGGNKQPFDRDITSTTSDKGTTPRPEGSLGDKDSGGNIPPADMEPIHPPVADLSGTGAKYQVDQTQSIRLRSIQWQEKMKIMMKMPPPPPPVTPTQQAPHTLSTIKLPILKKGEYDIWAMKMEHYLEHTDYPIWEVIQKGNGPVQVSTDTNGQIKVLPPKTAEEILARERERKARTTLLMAIPEDHLAKFHKMTDAKEMWEAIKSRFGGNDESKKMQKYILKQQFESFSVSNSEGLHKGYDRFQSLLSQLEIHGAGVSTEDANQKFLRVFKSDIKGYTASSSSTRNVTFVSSESTNSTNDVSTAYGVSTSSGHNSQKEGSSSYTDELKYSFFANQSSGPQLDHEDLEQVDEFDLEEMDLKWQVAMISMRLKKFYKKTGRRLQFDAKEPVGFDKTKVECFNCHNTRHFARECRSKGNQESRRRDARNTRYKAKDNGRRPGKEEELKALVTLDGDGVDWTGHAEDEQENFALMAHSNSGSNTEVTSCSKECEESYAKLKKLYDEQREQLGVASIEIQAYTQALKKVEAQLVCHQQNQLIYEEKIRFVKIDLDDKTNVLTYHKKLLAEAMSTRDKSGLGYGNQIHEGVLSYEKEVLESVFDSRSSDVEDSPVNDRFAKVEGMHAVPPPMIGIYMPSKSDFGIDESKFTYGPKQSKTSESDAKTSDTASCESNSSVETPDSVPKPAVNEPTTVSKSKVWSDAPIIEEYESDSNDNYVIEPSKEQEKPSYAFVNTIKHVKTPKETIKEQNTYSPSPKADKRDWNGLMSKKLGLGYGFTKKACFVCGSFSHLIRDCDFHEKRMAKQVELNKQKGKGTGQGENRPVWNNVQRLNHQNKFVPKADDPQKALKNKGIVDSGCSRHMTRNKAYLVEYQDYNGGPVAFGEEQGSLHESVCLVLSPDFKLLDENQVLLRVPRQNNMYSFNLENIVPTGGLACLIAKATVDESNKWHRRLGHVNFKNLNKLVKGNLVRGLPSKIFQNDHTCVACQKGKQHKASCKAKVVSSISQPLQLLHMDLFGPTSVRSINHKTYCLVITDDFSRFSWVFFLRTKDETSGILKDFIRQIENQLNQKVKTIRCDNGTEFKNRDIIEFCGSKGIKREYSNARTPQQNGVAERKNRTLIEAARTMLADSFLPNTFWAEAVSTACYVLNRVLVTKPQNKTPYELITGKIPIISYIRPFGCHVTILNTIDHLGKFEEKSDEGFLVGYSLNSKAFRVYNLETKRVEENLHINFLENKPNVAGKGPNWLFDLDYLTDSMNYQPVTAENKANKAVGPKEANHSAGTQDNIDAGNSKMETEPAQEYFVLPLWSSYTSTVKSLEAMMEVRRIFNKELASPKQTALGKDFLNPLMVDSLPKTIWLSTHQVIAMKHWLFQIKWLLLPRCCKDDKDWKLMNVKYYKVTKEFKFIKEQIKE</sequence>
<evidence type="ECO:0000313" key="8">
    <source>
        <dbReference type="EMBL" id="GJT19151.1"/>
    </source>
</evidence>
<keyword evidence="9" id="KW-1185">Reference proteome</keyword>
<gene>
    <name evidence="8" type="ORF">Tco_0877857</name>
</gene>
<feature type="region of interest" description="Disordered" evidence="6">
    <location>
        <begin position="1941"/>
        <end position="1989"/>
    </location>
</feature>
<dbReference type="SUPFAM" id="SSF57756">
    <property type="entry name" value="Retrovirus zinc finger-like domains"/>
    <property type="match status" value="1"/>
</dbReference>
<feature type="compositionally biased region" description="Basic and acidic residues" evidence="6">
    <location>
        <begin position="224"/>
        <end position="234"/>
    </location>
</feature>
<dbReference type="InterPro" id="IPR001878">
    <property type="entry name" value="Znf_CCHC"/>
</dbReference>
<feature type="compositionally biased region" description="Polar residues" evidence="6">
    <location>
        <begin position="255"/>
        <end position="277"/>
    </location>
</feature>
<reference evidence="8" key="2">
    <citation type="submission" date="2022-01" db="EMBL/GenBank/DDBJ databases">
        <authorList>
            <person name="Yamashiro T."/>
            <person name="Shiraishi A."/>
            <person name="Satake H."/>
            <person name="Nakayama K."/>
        </authorList>
    </citation>
    <scope>NUCLEOTIDE SEQUENCE</scope>
</reference>
<dbReference type="EMBL" id="BQNB010013695">
    <property type="protein sequence ID" value="GJT19151.1"/>
    <property type="molecule type" value="Genomic_DNA"/>
</dbReference>
<feature type="compositionally biased region" description="Polar residues" evidence="6">
    <location>
        <begin position="235"/>
        <end position="247"/>
    </location>
</feature>
<dbReference type="PANTHER" id="PTHR42648">
    <property type="entry name" value="TRANSPOSASE, PUTATIVE-RELATED"/>
    <property type="match status" value="1"/>
</dbReference>
<keyword evidence="1" id="KW-0645">Protease</keyword>
<dbReference type="InterPro" id="IPR036397">
    <property type="entry name" value="RNaseH_sf"/>
</dbReference>
<keyword evidence="2" id="KW-0479">Metal-binding</keyword>
<dbReference type="InterPro" id="IPR057670">
    <property type="entry name" value="SH3_retrovirus"/>
</dbReference>
<comment type="caution">
    <text evidence="8">The sequence shown here is derived from an EMBL/GenBank/DDBJ whole genome shotgun (WGS) entry which is preliminary data.</text>
</comment>
<evidence type="ECO:0000256" key="5">
    <source>
        <dbReference type="SAM" id="Coils"/>
    </source>
</evidence>
<dbReference type="InterPro" id="IPR001584">
    <property type="entry name" value="Integrase_cat-core"/>
</dbReference>
<keyword evidence="5" id="KW-0175">Coiled coil</keyword>
<evidence type="ECO:0000256" key="3">
    <source>
        <dbReference type="ARBA" id="ARBA00022750"/>
    </source>
</evidence>
<dbReference type="Proteomes" id="UP001151760">
    <property type="component" value="Unassembled WGS sequence"/>
</dbReference>
<dbReference type="InterPro" id="IPR039537">
    <property type="entry name" value="Retrotran_Ty1/copia-like"/>
</dbReference>
<dbReference type="InterPro" id="IPR054722">
    <property type="entry name" value="PolX-like_BBD"/>
</dbReference>
<dbReference type="Pfam" id="PF14223">
    <property type="entry name" value="Retrotran_gag_2"/>
    <property type="match status" value="1"/>
</dbReference>
<dbReference type="InterPro" id="IPR013103">
    <property type="entry name" value="RVT_2"/>
</dbReference>
<dbReference type="SMART" id="SM00343">
    <property type="entry name" value="ZnF_C2HC"/>
    <property type="match status" value="4"/>
</dbReference>
<dbReference type="SUPFAM" id="SSF56672">
    <property type="entry name" value="DNA/RNA polymerases"/>
    <property type="match status" value="1"/>
</dbReference>
<proteinExistence type="predicted"/>
<dbReference type="PANTHER" id="PTHR42648:SF32">
    <property type="entry name" value="RIBONUCLEASE H-LIKE DOMAIN, GAG-PRE-INTEGRASE DOMAIN PROTEIN-RELATED"/>
    <property type="match status" value="1"/>
</dbReference>
<dbReference type="Gene3D" id="3.30.420.10">
    <property type="entry name" value="Ribonuclease H-like superfamily/Ribonuclease H"/>
    <property type="match status" value="1"/>
</dbReference>
<name>A0ABQ5BWN7_9ASTR</name>
<dbReference type="Pfam" id="PF22936">
    <property type="entry name" value="Pol_BBD"/>
    <property type="match status" value="1"/>
</dbReference>
<evidence type="ECO:0000256" key="6">
    <source>
        <dbReference type="SAM" id="MobiDB-lite"/>
    </source>
</evidence>
<dbReference type="Pfam" id="PF25597">
    <property type="entry name" value="SH3_retrovirus"/>
    <property type="match status" value="2"/>
</dbReference>
<evidence type="ECO:0000313" key="9">
    <source>
        <dbReference type="Proteomes" id="UP001151760"/>
    </source>
</evidence>
<feature type="region of interest" description="Disordered" evidence="6">
    <location>
        <begin position="1707"/>
        <end position="1735"/>
    </location>
</feature>
<feature type="region of interest" description="Disordered" evidence="6">
    <location>
        <begin position="1211"/>
        <end position="1350"/>
    </location>
</feature>
<evidence type="ECO:0000256" key="1">
    <source>
        <dbReference type="ARBA" id="ARBA00022670"/>
    </source>
</evidence>
<organism evidence="8 9">
    <name type="scientific">Tanacetum coccineum</name>
    <dbReference type="NCBI Taxonomy" id="301880"/>
    <lineage>
        <taxon>Eukaryota</taxon>
        <taxon>Viridiplantae</taxon>
        <taxon>Streptophyta</taxon>
        <taxon>Embryophyta</taxon>
        <taxon>Tracheophyta</taxon>
        <taxon>Spermatophyta</taxon>
        <taxon>Magnoliopsida</taxon>
        <taxon>eudicotyledons</taxon>
        <taxon>Gunneridae</taxon>
        <taxon>Pentapetalae</taxon>
        <taxon>asterids</taxon>
        <taxon>campanulids</taxon>
        <taxon>Asterales</taxon>
        <taxon>Asteraceae</taxon>
        <taxon>Asteroideae</taxon>
        <taxon>Anthemideae</taxon>
        <taxon>Anthemidinae</taxon>
        <taxon>Tanacetum</taxon>
    </lineage>
</organism>
<dbReference type="InterPro" id="IPR012337">
    <property type="entry name" value="RNaseH-like_sf"/>
</dbReference>
<evidence type="ECO:0000256" key="4">
    <source>
        <dbReference type="ARBA" id="ARBA00022801"/>
    </source>
</evidence>
<keyword evidence="4" id="KW-0378">Hydrolase</keyword>
<accession>A0ABQ5BWN7</accession>
<feature type="compositionally biased region" description="Polar residues" evidence="6">
    <location>
        <begin position="1225"/>
        <end position="1234"/>
    </location>
</feature>
<feature type="compositionally biased region" description="Polar residues" evidence="6">
    <location>
        <begin position="1266"/>
        <end position="1277"/>
    </location>
</feature>
<dbReference type="InterPro" id="IPR025724">
    <property type="entry name" value="GAG-pre-integrase_dom"/>
</dbReference>
<dbReference type="Pfam" id="PF07727">
    <property type="entry name" value="RVT_2"/>
    <property type="match status" value="1"/>
</dbReference>
<feature type="compositionally biased region" description="Basic and acidic residues" evidence="6">
    <location>
        <begin position="1292"/>
        <end position="1307"/>
    </location>
</feature>